<gene>
    <name evidence="1" type="ORF">S03H2_38612</name>
</gene>
<proteinExistence type="predicted"/>
<feature type="non-terminal residue" evidence="1">
    <location>
        <position position="276"/>
    </location>
</feature>
<dbReference type="EMBL" id="BARU01023818">
    <property type="protein sequence ID" value="GAH57550.1"/>
    <property type="molecule type" value="Genomic_DNA"/>
</dbReference>
<feature type="non-terminal residue" evidence="1">
    <location>
        <position position="1"/>
    </location>
</feature>
<comment type="caution">
    <text evidence="1">The sequence shown here is derived from an EMBL/GenBank/DDBJ whole genome shotgun (WGS) entry which is preliminary data.</text>
</comment>
<evidence type="ECO:0000313" key="1">
    <source>
        <dbReference type="EMBL" id="GAH57550.1"/>
    </source>
</evidence>
<protein>
    <submittedName>
        <fullName evidence="1">Uncharacterized protein</fullName>
    </submittedName>
</protein>
<accession>X1HKI2</accession>
<name>X1HKI2_9ZZZZ</name>
<organism evidence="1">
    <name type="scientific">marine sediment metagenome</name>
    <dbReference type="NCBI Taxonomy" id="412755"/>
    <lineage>
        <taxon>unclassified sequences</taxon>
        <taxon>metagenomes</taxon>
        <taxon>ecological metagenomes</taxon>
    </lineage>
</organism>
<sequence>WTRSVITNVGTNPAEIWKHIGNVENKEHGIVEPEQEYYDEHPNSVNWKLSNWIHYDLMAYKPLGYSWSGTVGNQPVNIDVENGECQVTWTIDFPMETPYDPLEGNGSLVVGLVIALDGEGNGPAFQVHNNDGTDATYPWGTWLVSPWGPTITDGWFGWHSGDTNTPVTDLDWVSCTGDRYNENNPDGIFTITIDKCELVGDIHWALNLAIGSGFWSQHYTYEQMAYPVATPGPSFNWGTPIVDMNLSNYEAASISTLIQEIEEGKGFFLTGKDGVE</sequence>
<dbReference type="AlphaFoldDB" id="X1HKI2"/>
<reference evidence="1" key="1">
    <citation type="journal article" date="2014" name="Front. Microbiol.">
        <title>High frequency of phylogenetically diverse reductive dehalogenase-homologous genes in deep subseafloor sedimentary metagenomes.</title>
        <authorList>
            <person name="Kawai M."/>
            <person name="Futagami T."/>
            <person name="Toyoda A."/>
            <person name="Takaki Y."/>
            <person name="Nishi S."/>
            <person name="Hori S."/>
            <person name="Arai W."/>
            <person name="Tsubouchi T."/>
            <person name="Morono Y."/>
            <person name="Uchiyama I."/>
            <person name="Ito T."/>
            <person name="Fujiyama A."/>
            <person name="Inagaki F."/>
            <person name="Takami H."/>
        </authorList>
    </citation>
    <scope>NUCLEOTIDE SEQUENCE</scope>
    <source>
        <strain evidence="1">Expedition CK06-06</strain>
    </source>
</reference>